<proteinExistence type="predicted"/>
<evidence type="ECO:0000313" key="2">
    <source>
        <dbReference type="Proteomes" id="UP000237632"/>
    </source>
</evidence>
<name>A0AA44XZP8_BURVI</name>
<organism evidence="1 2">
    <name type="scientific">Burkholderia vietnamiensis</name>
    <dbReference type="NCBI Taxonomy" id="60552"/>
    <lineage>
        <taxon>Bacteria</taxon>
        <taxon>Pseudomonadati</taxon>
        <taxon>Pseudomonadota</taxon>
        <taxon>Betaproteobacteria</taxon>
        <taxon>Burkholderiales</taxon>
        <taxon>Burkholderiaceae</taxon>
        <taxon>Burkholderia</taxon>
        <taxon>Burkholderia cepacia complex</taxon>
    </lineage>
</organism>
<evidence type="ECO:0008006" key="3">
    <source>
        <dbReference type="Google" id="ProtNLM"/>
    </source>
</evidence>
<dbReference type="Proteomes" id="UP000237632">
    <property type="component" value="Unassembled WGS sequence"/>
</dbReference>
<dbReference type="RefSeq" id="WP_060081987.1">
    <property type="nucleotide sequence ID" value="NZ_CADEQL010000012.1"/>
</dbReference>
<dbReference type="EMBL" id="PVHK01000100">
    <property type="protein sequence ID" value="PRH41613.1"/>
    <property type="molecule type" value="Genomic_DNA"/>
</dbReference>
<gene>
    <name evidence="1" type="ORF">C6T65_14570</name>
</gene>
<evidence type="ECO:0000313" key="1">
    <source>
        <dbReference type="EMBL" id="PRH41613.1"/>
    </source>
</evidence>
<sequence length="420" mass="46937">MTTLMIVEPDATGHRMILYVRLIVAEALLRGVDVILLTTNEALLHDACRAVLSEFAGRLKVATMPDLPASGGAGRIGLVRSQYRWLKAFRAGYRDVSRRQRVDFAYVPFFNNIDKVISWFGSPFGSTPFGGMVMAAKFHHRSCGILGPGAGKRDIVNEFLFRRTLKTRNLAVLTSIDEPLADFAKKAIGHAGERVRYVPDVSFIQRPAPRGAARVSLGFTADDFVILLYGSVSPRKGLAKLLKLFDSHDLPPNFRLLMMGAQSADAKNMIRDFLDRRPERRNCLVVVDRFVTQIEEGQAFACADVVWLCYENFSGMSGVLIQSAQAGVPVVTAGYGLIEHYRERYMLGVRWSDFVTTEKGRECYNWSRLRKSAQAMRGGGRLFAFAKAHTPEAFGRNVINAISDSQNWKFDVLQRDVSLE</sequence>
<dbReference type="Gene3D" id="3.40.50.2000">
    <property type="entry name" value="Glycogen Phosphorylase B"/>
    <property type="match status" value="1"/>
</dbReference>
<protein>
    <recommendedName>
        <fullName evidence="3">Glycosyl transferase family 1 domain-containing protein</fullName>
    </recommendedName>
</protein>
<dbReference type="SUPFAM" id="SSF53756">
    <property type="entry name" value="UDP-Glycosyltransferase/glycogen phosphorylase"/>
    <property type="match status" value="1"/>
</dbReference>
<dbReference type="AlphaFoldDB" id="A0AA44XZP8"/>
<reference evidence="1 2" key="1">
    <citation type="submission" date="2018-03" db="EMBL/GenBank/DDBJ databases">
        <authorList>
            <person name="Nguyen K."/>
            <person name="Fouts D."/>
            <person name="Sutton G."/>
        </authorList>
    </citation>
    <scope>NUCLEOTIDE SEQUENCE [LARGE SCALE GENOMIC DNA]</scope>
    <source>
        <strain evidence="1 2">AU3578</strain>
    </source>
</reference>
<accession>A0AA44XZP8</accession>
<comment type="caution">
    <text evidence="1">The sequence shown here is derived from an EMBL/GenBank/DDBJ whole genome shotgun (WGS) entry which is preliminary data.</text>
</comment>